<dbReference type="EMBL" id="LUEZ02000184">
    <property type="protein sequence ID" value="RDB15194.1"/>
    <property type="molecule type" value="Genomic_DNA"/>
</dbReference>
<organism evidence="2 3">
    <name type="scientific">Hypsizygus marmoreus</name>
    <name type="common">White beech mushroom</name>
    <name type="synonym">Agaricus marmoreus</name>
    <dbReference type="NCBI Taxonomy" id="39966"/>
    <lineage>
        <taxon>Eukaryota</taxon>
        <taxon>Fungi</taxon>
        <taxon>Dikarya</taxon>
        <taxon>Basidiomycota</taxon>
        <taxon>Agaricomycotina</taxon>
        <taxon>Agaricomycetes</taxon>
        <taxon>Agaricomycetidae</taxon>
        <taxon>Agaricales</taxon>
        <taxon>Tricholomatineae</taxon>
        <taxon>Lyophyllaceae</taxon>
        <taxon>Hypsizygus</taxon>
    </lineage>
</organism>
<evidence type="ECO:0000313" key="3">
    <source>
        <dbReference type="Proteomes" id="UP000076154"/>
    </source>
</evidence>
<evidence type="ECO:0000313" key="2">
    <source>
        <dbReference type="EMBL" id="RDB15194.1"/>
    </source>
</evidence>
<evidence type="ECO:0008006" key="4">
    <source>
        <dbReference type="Google" id="ProtNLM"/>
    </source>
</evidence>
<reference evidence="2" key="1">
    <citation type="submission" date="2018-04" db="EMBL/GenBank/DDBJ databases">
        <title>Whole genome sequencing of Hypsizygus marmoreus.</title>
        <authorList>
            <person name="Choi I.-G."/>
            <person name="Min B."/>
            <person name="Kim J.-G."/>
            <person name="Kim S."/>
            <person name="Oh Y.-L."/>
            <person name="Kong W.-S."/>
            <person name="Park H."/>
            <person name="Jeong J."/>
            <person name="Song E.-S."/>
        </authorList>
    </citation>
    <scope>NUCLEOTIDE SEQUENCE [LARGE SCALE GENOMIC DNA]</scope>
    <source>
        <strain evidence="2">51987-8</strain>
    </source>
</reference>
<dbReference type="InParanoid" id="A0A369J6T1"/>
<keyword evidence="3" id="KW-1185">Reference proteome</keyword>
<feature type="region of interest" description="Disordered" evidence="1">
    <location>
        <begin position="184"/>
        <end position="208"/>
    </location>
</feature>
<evidence type="ECO:0000256" key="1">
    <source>
        <dbReference type="SAM" id="MobiDB-lite"/>
    </source>
</evidence>
<gene>
    <name evidence="2" type="ORF">Hypma_004783</name>
</gene>
<proteinExistence type="predicted"/>
<comment type="caution">
    <text evidence="2">The sequence shown here is derived from an EMBL/GenBank/DDBJ whole genome shotgun (WGS) entry which is preliminary data.</text>
</comment>
<dbReference type="AlphaFoldDB" id="A0A369J6T1"/>
<name>A0A369J6T1_HYPMA</name>
<dbReference type="Proteomes" id="UP000076154">
    <property type="component" value="Unassembled WGS sequence"/>
</dbReference>
<dbReference type="OrthoDB" id="5592585at2759"/>
<accession>A0A369J6T1</accession>
<sequence>MHRHGHTKAGMWPFGSTRSLKKRSEPHTLQDDLESFVLVVLYMVLRYTNHNCKTCDLPTIMAAVFDSYVIWADDHTITGGYGKANMFRSRLFIGRDFRVSGNIPLNIWLNVALTAVKEWHEYLSHLDSQAATAATVADPFLLLPEPKSNPASNDSEKLKDHSMLLDFWGRALLHPQWPAGDGPQDHLVDYYKGGHSSRGPNLAGSTGK</sequence>
<protein>
    <recommendedName>
        <fullName evidence="4">Fungal-type protein kinase domain-containing protein</fullName>
    </recommendedName>
</protein>